<keyword evidence="5 7" id="KW-0547">Nucleotide-binding</keyword>
<keyword evidence="7" id="KW-0133">Cell shape</keyword>
<evidence type="ECO:0000256" key="3">
    <source>
        <dbReference type="ARBA" id="ARBA00022490"/>
    </source>
</evidence>
<dbReference type="Gene3D" id="3.40.50.720">
    <property type="entry name" value="NAD(P)-binding Rossmann-like Domain"/>
    <property type="match status" value="1"/>
</dbReference>
<sequence length="471" mass="51474">MAKRFLLIGAGGKTGESYARLLQSHGHFVLWYDKNAEVRPTGLDEGLLEHIPSDSLVWENLKDRFDVLTLTPGVPLRHPFVLTARQKGKNVISEVAYCAPYLKSMRIIGITGTDGKSTTTTLAAQLIRLSGEKGVECGNFGLPLSEIALNQAGFIGAILVCELSSYQLEEPGDLALDAAIYLNLAPDHLNRYSGIEEYGLAKWNIAKLLKPAAPLIVTTALLPENTELWQGVHPLLKFDGPVISIDTQNLHSKNFQIIGDNICDAAQHILAPVSGLAISGHHNLANLLFALEAVSALRASDLEAHLAGIVAKLTALPHRFESIRQVVYPQMHFINDSKATTTQAAITALENSAPPVFMLLGGQGKGESYKELGLRLKLKDAHALIYGECRNDMARDFREIGFEKFTLHENLFKAFHTAKRLVLQRGLNSATVLLAPAATSWDQFKSFEERGDYFRSLVAGLSSGGARFETL</sequence>
<comment type="catalytic activity">
    <reaction evidence="7">
        <text>UDP-N-acetyl-alpha-D-muramoyl-L-alanine + D-glutamate + ATP = UDP-N-acetyl-alpha-D-muramoyl-L-alanyl-D-glutamate + ADP + phosphate + H(+)</text>
        <dbReference type="Rhea" id="RHEA:16429"/>
        <dbReference type="ChEBI" id="CHEBI:15378"/>
        <dbReference type="ChEBI" id="CHEBI:29986"/>
        <dbReference type="ChEBI" id="CHEBI:30616"/>
        <dbReference type="ChEBI" id="CHEBI:43474"/>
        <dbReference type="ChEBI" id="CHEBI:83898"/>
        <dbReference type="ChEBI" id="CHEBI:83900"/>
        <dbReference type="ChEBI" id="CHEBI:456216"/>
        <dbReference type="EC" id="6.3.2.9"/>
    </reaction>
</comment>
<dbReference type="Pfam" id="PF08245">
    <property type="entry name" value="Mur_ligase_M"/>
    <property type="match status" value="1"/>
</dbReference>
<keyword evidence="7" id="KW-0132">Cell division</keyword>
<dbReference type="GO" id="GO:0008360">
    <property type="term" value="P:regulation of cell shape"/>
    <property type="evidence" value="ECO:0007669"/>
    <property type="project" value="UniProtKB-KW"/>
</dbReference>
<gene>
    <name evidence="7" type="primary">murD</name>
    <name evidence="9" type="ordered locus">Turpa_2845</name>
</gene>
<dbReference type="GO" id="GO:0009252">
    <property type="term" value="P:peptidoglycan biosynthetic process"/>
    <property type="evidence" value="ECO:0007669"/>
    <property type="project" value="UniProtKB-UniRule"/>
</dbReference>
<proteinExistence type="inferred from homology"/>
<dbReference type="SUPFAM" id="SSF53623">
    <property type="entry name" value="MurD-like peptide ligases, catalytic domain"/>
    <property type="match status" value="1"/>
</dbReference>
<dbReference type="OrthoDB" id="9809796at2"/>
<evidence type="ECO:0000256" key="4">
    <source>
        <dbReference type="ARBA" id="ARBA00022598"/>
    </source>
</evidence>
<dbReference type="Gene3D" id="3.90.190.20">
    <property type="entry name" value="Mur ligase, C-terminal domain"/>
    <property type="match status" value="1"/>
</dbReference>
<reference evidence="9 10" key="1">
    <citation type="submission" date="2012-06" db="EMBL/GenBank/DDBJ databases">
        <title>The complete chromosome of genome of Turneriella parva DSM 21527.</title>
        <authorList>
            <consortium name="US DOE Joint Genome Institute (JGI-PGF)"/>
            <person name="Lucas S."/>
            <person name="Han J."/>
            <person name="Lapidus A."/>
            <person name="Bruce D."/>
            <person name="Goodwin L."/>
            <person name="Pitluck S."/>
            <person name="Peters L."/>
            <person name="Kyrpides N."/>
            <person name="Mavromatis K."/>
            <person name="Ivanova N."/>
            <person name="Mikhailova N."/>
            <person name="Chertkov O."/>
            <person name="Detter J.C."/>
            <person name="Tapia R."/>
            <person name="Han C."/>
            <person name="Land M."/>
            <person name="Hauser L."/>
            <person name="Markowitz V."/>
            <person name="Cheng J.-F."/>
            <person name="Hugenholtz P."/>
            <person name="Woyke T."/>
            <person name="Wu D."/>
            <person name="Gronow S."/>
            <person name="Wellnitz S."/>
            <person name="Brambilla E."/>
            <person name="Klenk H.-P."/>
            <person name="Eisen J.A."/>
        </authorList>
    </citation>
    <scope>NUCLEOTIDE SEQUENCE [LARGE SCALE GENOMIC DNA]</scope>
    <source>
        <strain evidence="10">ATCC BAA-1111 / DSM 21527 / NCTC 11395 / H</strain>
    </source>
</reference>
<dbReference type="SUPFAM" id="SSF51984">
    <property type="entry name" value="MurCD N-terminal domain"/>
    <property type="match status" value="1"/>
</dbReference>
<dbReference type="InterPro" id="IPR036565">
    <property type="entry name" value="Mur-like_cat_sf"/>
</dbReference>
<protein>
    <recommendedName>
        <fullName evidence="7">UDP-N-acetylmuramoylalanine--D-glutamate ligase</fullName>
        <ecNumber evidence="7">6.3.2.9</ecNumber>
    </recommendedName>
    <alternativeName>
        <fullName evidence="7">D-glutamic acid-adding enzyme</fullName>
    </alternativeName>
    <alternativeName>
        <fullName evidence="7">UDP-N-acetylmuramoyl-L-alanyl-D-glutamate synthetase</fullName>
    </alternativeName>
</protein>
<dbReference type="RefSeq" id="WP_014803986.1">
    <property type="nucleotide sequence ID" value="NC_018020.1"/>
</dbReference>
<evidence type="ECO:0000313" key="10">
    <source>
        <dbReference type="Proteomes" id="UP000006048"/>
    </source>
</evidence>
<evidence type="ECO:0000256" key="7">
    <source>
        <dbReference type="HAMAP-Rule" id="MF_00639"/>
    </source>
</evidence>
<dbReference type="Gene3D" id="3.40.1190.10">
    <property type="entry name" value="Mur-like, catalytic domain"/>
    <property type="match status" value="1"/>
</dbReference>
<keyword evidence="10" id="KW-1185">Reference proteome</keyword>
<dbReference type="InterPro" id="IPR013221">
    <property type="entry name" value="Mur_ligase_cen"/>
</dbReference>
<dbReference type="NCBIfam" id="TIGR01087">
    <property type="entry name" value="murD"/>
    <property type="match status" value="1"/>
</dbReference>
<name>I4B877_TURPD</name>
<organism evidence="9 10">
    <name type="scientific">Turneriella parva (strain ATCC BAA-1111 / DSM 21527 / NCTC 11395 / H)</name>
    <name type="common">Leptospira parva</name>
    <dbReference type="NCBI Taxonomy" id="869212"/>
    <lineage>
        <taxon>Bacteria</taxon>
        <taxon>Pseudomonadati</taxon>
        <taxon>Spirochaetota</taxon>
        <taxon>Spirochaetia</taxon>
        <taxon>Leptospirales</taxon>
        <taxon>Leptospiraceae</taxon>
        <taxon>Turneriella</taxon>
    </lineage>
</organism>
<keyword evidence="7" id="KW-0131">Cell cycle</keyword>
<dbReference type="Proteomes" id="UP000006048">
    <property type="component" value="Chromosome"/>
</dbReference>
<keyword evidence="7" id="KW-0961">Cell wall biogenesis/degradation</keyword>
<dbReference type="PANTHER" id="PTHR43692:SF1">
    <property type="entry name" value="UDP-N-ACETYLMURAMOYLALANINE--D-GLUTAMATE LIGASE"/>
    <property type="match status" value="1"/>
</dbReference>
<dbReference type="EC" id="6.3.2.9" evidence="7"/>
<evidence type="ECO:0000256" key="6">
    <source>
        <dbReference type="ARBA" id="ARBA00022840"/>
    </source>
</evidence>
<dbReference type="AlphaFoldDB" id="I4B877"/>
<feature type="binding site" evidence="7">
    <location>
        <begin position="112"/>
        <end position="118"/>
    </location>
    <ligand>
        <name>ATP</name>
        <dbReference type="ChEBI" id="CHEBI:30616"/>
    </ligand>
</feature>
<dbReference type="InterPro" id="IPR005762">
    <property type="entry name" value="MurD"/>
</dbReference>
<dbReference type="UniPathway" id="UPA00219"/>
<dbReference type="PANTHER" id="PTHR43692">
    <property type="entry name" value="UDP-N-ACETYLMURAMOYLALANINE--D-GLUTAMATE LIGASE"/>
    <property type="match status" value="1"/>
</dbReference>
<keyword evidence="4 7" id="KW-0436">Ligase</keyword>
<keyword evidence="6 7" id="KW-0067">ATP-binding</keyword>
<dbReference type="InterPro" id="IPR036615">
    <property type="entry name" value="Mur_ligase_C_dom_sf"/>
</dbReference>
<keyword evidence="3 7" id="KW-0963">Cytoplasm</keyword>
<dbReference type="GO" id="GO:0005737">
    <property type="term" value="C:cytoplasm"/>
    <property type="evidence" value="ECO:0007669"/>
    <property type="project" value="UniProtKB-SubCell"/>
</dbReference>
<evidence type="ECO:0000259" key="8">
    <source>
        <dbReference type="Pfam" id="PF08245"/>
    </source>
</evidence>
<accession>I4B877</accession>
<evidence type="ECO:0000313" key="9">
    <source>
        <dbReference type="EMBL" id="AFM13484.1"/>
    </source>
</evidence>
<dbReference type="GO" id="GO:0005524">
    <property type="term" value="F:ATP binding"/>
    <property type="evidence" value="ECO:0007669"/>
    <property type="project" value="UniProtKB-UniRule"/>
</dbReference>
<comment type="pathway">
    <text evidence="2 7">Cell wall biogenesis; peptidoglycan biosynthesis.</text>
</comment>
<dbReference type="SUPFAM" id="SSF53244">
    <property type="entry name" value="MurD-like peptide ligases, peptide-binding domain"/>
    <property type="match status" value="1"/>
</dbReference>
<keyword evidence="7" id="KW-0573">Peptidoglycan synthesis</keyword>
<dbReference type="PATRIC" id="fig|869212.3.peg.2866"/>
<dbReference type="GO" id="GO:0071555">
    <property type="term" value="P:cell wall organization"/>
    <property type="evidence" value="ECO:0007669"/>
    <property type="project" value="UniProtKB-KW"/>
</dbReference>
<comment type="function">
    <text evidence="7">Cell wall formation. Catalyzes the addition of glutamate to the nucleotide precursor UDP-N-acetylmuramoyl-L-alanine (UMA).</text>
</comment>
<dbReference type="HAMAP" id="MF_00639">
    <property type="entry name" value="MurD"/>
    <property type="match status" value="1"/>
</dbReference>
<dbReference type="GO" id="GO:0008764">
    <property type="term" value="F:UDP-N-acetylmuramoylalanine-D-glutamate ligase activity"/>
    <property type="evidence" value="ECO:0007669"/>
    <property type="project" value="UniProtKB-UniRule"/>
</dbReference>
<dbReference type="EMBL" id="CP002959">
    <property type="protein sequence ID" value="AFM13484.1"/>
    <property type="molecule type" value="Genomic_DNA"/>
</dbReference>
<comment type="subcellular location">
    <subcellularLocation>
        <location evidence="1 7">Cytoplasm</location>
    </subcellularLocation>
</comment>
<evidence type="ECO:0000256" key="1">
    <source>
        <dbReference type="ARBA" id="ARBA00004496"/>
    </source>
</evidence>
<evidence type="ECO:0000256" key="5">
    <source>
        <dbReference type="ARBA" id="ARBA00022741"/>
    </source>
</evidence>
<dbReference type="HOGENOM" id="CLU_032540_0_0_12"/>
<comment type="similarity">
    <text evidence="7">Belongs to the MurCDEF family.</text>
</comment>
<dbReference type="GO" id="GO:0051301">
    <property type="term" value="P:cell division"/>
    <property type="evidence" value="ECO:0007669"/>
    <property type="project" value="UniProtKB-KW"/>
</dbReference>
<dbReference type="KEGG" id="tpx:Turpa_2845"/>
<dbReference type="STRING" id="869212.Turpa_2845"/>
<evidence type="ECO:0000256" key="2">
    <source>
        <dbReference type="ARBA" id="ARBA00004752"/>
    </source>
</evidence>
<feature type="domain" description="Mur ligase central" evidence="8">
    <location>
        <begin position="110"/>
        <end position="293"/>
    </location>
</feature>